<keyword evidence="3" id="KW-1185">Reference proteome</keyword>
<evidence type="ECO:0000313" key="3">
    <source>
        <dbReference type="Proteomes" id="UP000597762"/>
    </source>
</evidence>
<dbReference type="Proteomes" id="UP000597762">
    <property type="component" value="Unassembled WGS sequence"/>
</dbReference>
<name>A0A812CG74_ACAPH</name>
<gene>
    <name evidence="2" type="ORF">SPHA_36379</name>
</gene>
<reference evidence="2" key="1">
    <citation type="submission" date="2021-01" db="EMBL/GenBank/DDBJ databases">
        <authorList>
            <person name="Li R."/>
            <person name="Bekaert M."/>
        </authorList>
    </citation>
    <scope>NUCLEOTIDE SEQUENCE</scope>
    <source>
        <strain evidence="2">Farmed</strain>
    </source>
</reference>
<dbReference type="EMBL" id="CAHIKZ030001591">
    <property type="protein sequence ID" value="CAE1269123.1"/>
    <property type="molecule type" value="Genomic_DNA"/>
</dbReference>
<proteinExistence type="predicted"/>
<dbReference type="AlphaFoldDB" id="A0A812CG74"/>
<accession>A0A812CG74</accession>
<comment type="caution">
    <text evidence="2">The sequence shown here is derived from an EMBL/GenBank/DDBJ whole genome shotgun (WGS) entry which is preliminary data.</text>
</comment>
<sequence>MLLLFHFFKPPTFSFLKPLLFSFFNHPSLFFSNLLFSLSTLPLSLFQPSHFLSFNPPTFSQPSLSSLNPPTFSLNLPLSLSPSHFLSFNPPTFSLSTLPLSLSQPSHFLSLNPPTFSLSTLPLSLSQPSHFLSLNPPTFSLSTLPLSLSQPSHFLSLFSNLFFSFSLSTYPYPSLFTSIPFHSSFCNPLYLFFCLSFCFPITISLTFLTLLFQGAFSTFFHFHPALSFFQPHFLLLVLFAYSLSLPLFQTPFLYLFNLSFCLTSDTIPNFTTLNAH</sequence>
<evidence type="ECO:0000256" key="1">
    <source>
        <dbReference type="SAM" id="Phobius"/>
    </source>
</evidence>
<feature type="transmembrane region" description="Helical" evidence="1">
    <location>
        <begin position="154"/>
        <end position="170"/>
    </location>
</feature>
<keyword evidence="1" id="KW-0812">Transmembrane</keyword>
<protein>
    <submittedName>
        <fullName evidence="2">Uncharacterized protein</fullName>
    </submittedName>
</protein>
<keyword evidence="1" id="KW-0472">Membrane</keyword>
<organism evidence="2 3">
    <name type="scientific">Acanthosepion pharaonis</name>
    <name type="common">Pharaoh cuttlefish</name>
    <name type="synonym">Sepia pharaonis</name>
    <dbReference type="NCBI Taxonomy" id="158019"/>
    <lineage>
        <taxon>Eukaryota</taxon>
        <taxon>Metazoa</taxon>
        <taxon>Spiralia</taxon>
        <taxon>Lophotrochozoa</taxon>
        <taxon>Mollusca</taxon>
        <taxon>Cephalopoda</taxon>
        <taxon>Coleoidea</taxon>
        <taxon>Decapodiformes</taxon>
        <taxon>Sepiida</taxon>
        <taxon>Sepiina</taxon>
        <taxon>Sepiidae</taxon>
        <taxon>Acanthosepion</taxon>
    </lineage>
</organism>
<keyword evidence="1" id="KW-1133">Transmembrane helix</keyword>
<evidence type="ECO:0000313" key="2">
    <source>
        <dbReference type="EMBL" id="CAE1269123.1"/>
    </source>
</evidence>
<feature type="transmembrane region" description="Helical" evidence="1">
    <location>
        <begin position="190"/>
        <end position="212"/>
    </location>
</feature>
<feature type="transmembrane region" description="Helical" evidence="1">
    <location>
        <begin position="233"/>
        <end position="256"/>
    </location>
</feature>